<dbReference type="AlphaFoldDB" id="A0A9K3GQ04"/>
<organism evidence="1 2">
    <name type="scientific">Kipferlia bialata</name>
    <dbReference type="NCBI Taxonomy" id="797122"/>
    <lineage>
        <taxon>Eukaryota</taxon>
        <taxon>Metamonada</taxon>
        <taxon>Carpediemonas-like organisms</taxon>
        <taxon>Kipferlia</taxon>
    </lineage>
</organism>
<name>A0A9K3GQ04_9EUKA</name>
<feature type="non-terminal residue" evidence="1">
    <location>
        <position position="88"/>
    </location>
</feature>
<accession>A0A9K3GQ04</accession>
<evidence type="ECO:0000313" key="2">
    <source>
        <dbReference type="Proteomes" id="UP000265618"/>
    </source>
</evidence>
<proteinExistence type="predicted"/>
<dbReference type="EMBL" id="BDIP01006062">
    <property type="protein sequence ID" value="GIQ90341.1"/>
    <property type="molecule type" value="Genomic_DNA"/>
</dbReference>
<sequence>MHQIGTCEGGLLVCSESLTAIGSVHTTISFLATEEPHSGAPPHGRSTLTPLLSFCAACRVTSASVSLDLGLLLLVLSYPQIDMGRRRP</sequence>
<keyword evidence="2" id="KW-1185">Reference proteome</keyword>
<evidence type="ECO:0000313" key="1">
    <source>
        <dbReference type="EMBL" id="GIQ90341.1"/>
    </source>
</evidence>
<comment type="caution">
    <text evidence="1">The sequence shown here is derived from an EMBL/GenBank/DDBJ whole genome shotgun (WGS) entry which is preliminary data.</text>
</comment>
<gene>
    <name evidence="1" type="ORF">KIPB_013098</name>
</gene>
<protein>
    <submittedName>
        <fullName evidence="1">Uncharacterized protein</fullName>
    </submittedName>
</protein>
<reference evidence="1 2" key="1">
    <citation type="journal article" date="2018" name="PLoS ONE">
        <title>The draft genome of Kipferlia bialata reveals reductive genome evolution in fornicate parasites.</title>
        <authorList>
            <person name="Tanifuji G."/>
            <person name="Takabayashi S."/>
            <person name="Kume K."/>
            <person name="Takagi M."/>
            <person name="Nakayama T."/>
            <person name="Kamikawa R."/>
            <person name="Inagaki Y."/>
            <person name="Hashimoto T."/>
        </authorList>
    </citation>
    <scope>NUCLEOTIDE SEQUENCE [LARGE SCALE GENOMIC DNA]</scope>
    <source>
        <strain evidence="1">NY0173</strain>
    </source>
</reference>
<dbReference type="Proteomes" id="UP000265618">
    <property type="component" value="Unassembled WGS sequence"/>
</dbReference>